<dbReference type="HAMAP" id="MF_00636">
    <property type="entry name" value="RapZ_like"/>
    <property type="match status" value="1"/>
</dbReference>
<dbReference type="GO" id="GO:0005524">
    <property type="term" value="F:ATP binding"/>
    <property type="evidence" value="ECO:0007669"/>
    <property type="project" value="UniProtKB-UniRule"/>
</dbReference>
<feature type="domain" description="RapZ-like N-terminal" evidence="5">
    <location>
        <begin position="4"/>
        <end position="157"/>
    </location>
</feature>
<protein>
    <submittedName>
        <fullName evidence="7">RNase adapter RapZ</fullName>
    </submittedName>
</protein>
<evidence type="ECO:0000256" key="2">
    <source>
        <dbReference type="ARBA" id="ARBA00022840"/>
    </source>
</evidence>
<dbReference type="InterPro" id="IPR053930">
    <property type="entry name" value="RapZ-like_N"/>
</dbReference>
<dbReference type="GO" id="GO:0005525">
    <property type="term" value="F:GTP binding"/>
    <property type="evidence" value="ECO:0007669"/>
    <property type="project" value="UniProtKB-UniRule"/>
</dbReference>
<evidence type="ECO:0000256" key="3">
    <source>
        <dbReference type="ARBA" id="ARBA00023134"/>
    </source>
</evidence>
<accession>A0A9D6V5V0</accession>
<evidence type="ECO:0000256" key="1">
    <source>
        <dbReference type="ARBA" id="ARBA00022741"/>
    </source>
</evidence>
<keyword evidence="1 4" id="KW-0547">Nucleotide-binding</keyword>
<reference evidence="7" key="1">
    <citation type="submission" date="2020-07" db="EMBL/GenBank/DDBJ databases">
        <title>Huge and variable diversity of episymbiotic CPR bacteria and DPANN archaea in groundwater ecosystems.</title>
        <authorList>
            <person name="He C.Y."/>
            <person name="Keren R."/>
            <person name="Whittaker M."/>
            <person name="Farag I.F."/>
            <person name="Doudna J."/>
            <person name="Cate J.H.D."/>
            <person name="Banfield J.F."/>
        </authorList>
    </citation>
    <scope>NUCLEOTIDE SEQUENCE</scope>
    <source>
        <strain evidence="7">NC_groundwater_1664_Pr3_B-0.1um_52_9</strain>
    </source>
</reference>
<dbReference type="Gene3D" id="3.40.50.300">
    <property type="entry name" value="P-loop containing nucleotide triphosphate hydrolases"/>
    <property type="match status" value="1"/>
</dbReference>
<gene>
    <name evidence="7" type="primary">rapZ</name>
    <name evidence="7" type="ORF">HY912_21645</name>
</gene>
<comment type="caution">
    <text evidence="7">The sequence shown here is derived from an EMBL/GenBank/DDBJ whole genome shotgun (WGS) entry which is preliminary data.</text>
</comment>
<dbReference type="InterPro" id="IPR005337">
    <property type="entry name" value="RapZ-like"/>
</dbReference>
<dbReference type="SUPFAM" id="SSF52540">
    <property type="entry name" value="P-loop containing nucleoside triphosphate hydrolases"/>
    <property type="match status" value="1"/>
</dbReference>
<organism evidence="7 8">
    <name type="scientific">Desulfomonile tiedjei</name>
    <dbReference type="NCBI Taxonomy" id="2358"/>
    <lineage>
        <taxon>Bacteria</taxon>
        <taxon>Pseudomonadati</taxon>
        <taxon>Thermodesulfobacteriota</taxon>
        <taxon>Desulfomonilia</taxon>
        <taxon>Desulfomonilales</taxon>
        <taxon>Desulfomonilaceae</taxon>
        <taxon>Desulfomonile</taxon>
    </lineage>
</organism>
<dbReference type="InterPro" id="IPR027417">
    <property type="entry name" value="P-loop_NTPase"/>
</dbReference>
<evidence type="ECO:0000256" key="4">
    <source>
        <dbReference type="HAMAP-Rule" id="MF_00636"/>
    </source>
</evidence>
<sequence>MKRKIVIVTGLSGSGKSTVARTLEDVGFFCVDNLPVDLLPKLVELADTMGGEILRLALVIDLRQRKFFPRYSIIINSLESAGISLEVLFVDSRDDVLVRRYSETRRQHPLAPSGNLLDGIRREREELKEIRERADWIIDSSDMTVHQLREEIRKIFESFRSDYLKIVIMSFGFGKGLPMESDIVLDVRFLPNPYFVEDLKSKTGRDPEVADWILTHEVTLKYLEKLEDLMVFLLPLYIREGKQYLTISIGCTGGRHRSVLIAEHIARLLIRNDYTRVEVKHRELAD</sequence>
<name>A0A9D6V5V0_9BACT</name>
<dbReference type="Pfam" id="PF22740">
    <property type="entry name" value="PapZ_C"/>
    <property type="match status" value="1"/>
</dbReference>
<evidence type="ECO:0000259" key="5">
    <source>
        <dbReference type="Pfam" id="PF03668"/>
    </source>
</evidence>
<dbReference type="InterPro" id="IPR053931">
    <property type="entry name" value="RapZ_C"/>
</dbReference>
<dbReference type="Proteomes" id="UP000807825">
    <property type="component" value="Unassembled WGS sequence"/>
</dbReference>
<dbReference type="PANTHER" id="PTHR30448">
    <property type="entry name" value="RNASE ADAPTER PROTEIN RAPZ"/>
    <property type="match status" value="1"/>
</dbReference>
<dbReference type="PANTHER" id="PTHR30448:SF0">
    <property type="entry name" value="RNASE ADAPTER PROTEIN RAPZ"/>
    <property type="match status" value="1"/>
</dbReference>
<evidence type="ECO:0000313" key="7">
    <source>
        <dbReference type="EMBL" id="MBI5252107.1"/>
    </source>
</evidence>
<keyword evidence="3 4" id="KW-0342">GTP-binding</keyword>
<feature type="binding site" evidence="4">
    <location>
        <begin position="61"/>
        <end position="64"/>
    </location>
    <ligand>
        <name>GTP</name>
        <dbReference type="ChEBI" id="CHEBI:37565"/>
    </ligand>
</feature>
<proteinExistence type="inferred from homology"/>
<dbReference type="AlphaFoldDB" id="A0A9D6V5V0"/>
<dbReference type="NCBIfam" id="NF003828">
    <property type="entry name" value="PRK05416.1"/>
    <property type="match status" value="1"/>
</dbReference>
<dbReference type="PIRSF" id="PIRSF005052">
    <property type="entry name" value="P-loopkin"/>
    <property type="match status" value="1"/>
</dbReference>
<keyword evidence="2 4" id="KW-0067">ATP-binding</keyword>
<feature type="domain" description="RapZ C-terminal" evidence="6">
    <location>
        <begin position="165"/>
        <end position="284"/>
    </location>
</feature>
<evidence type="ECO:0000259" key="6">
    <source>
        <dbReference type="Pfam" id="PF22740"/>
    </source>
</evidence>
<dbReference type="Pfam" id="PF03668">
    <property type="entry name" value="RapZ-like_N"/>
    <property type="match status" value="1"/>
</dbReference>
<feature type="binding site" evidence="4">
    <location>
        <begin position="10"/>
        <end position="17"/>
    </location>
    <ligand>
        <name>ATP</name>
        <dbReference type="ChEBI" id="CHEBI:30616"/>
    </ligand>
</feature>
<evidence type="ECO:0000313" key="8">
    <source>
        <dbReference type="Proteomes" id="UP000807825"/>
    </source>
</evidence>
<dbReference type="EMBL" id="JACRDE010000567">
    <property type="protein sequence ID" value="MBI5252107.1"/>
    <property type="molecule type" value="Genomic_DNA"/>
</dbReference>